<comment type="caution">
    <text evidence="3">The sequence shown here is derived from an EMBL/GenBank/DDBJ whole genome shotgun (WGS) entry which is preliminary data.</text>
</comment>
<sequence length="658" mass="70802">MSDRIETDRVTLGILKSHFVAAAESMCHTLERTAHSTFIKESADYSAAIATPAGEIFAFPRNLGVTSFVGLNLATALSAFDDYEPGDIVITNDPYATDGLASHLPDIHMLKPVFAEGEIVAVAWCFIHCSDVGGLVPASISPDAYDISQEGMRIPPRKLYRAGELDREFLDLFLANCRTPEENWGDFKAMIASLGTAERRVHELVAKYGRDVIVRASEDVLTWTEQSVREQITTLPDGDFTFADYIDSDSDGLPVRIQVTLRIRGDEIVLDYDGTDPQVGNAYNVPAFGPRHPFLCQGLINFFLSHDPSMPVTGGVVRPLTNRTRPGTVVSPLFPAAVGVRYATAHRIYNVVLGALAGAVPDRVPAAGAGQAAIVAMSVPDPETGRRRVSVLQPMFGGGGATHRTDGVAGADSCAGYLKNTPIESMETTVPVLARRYELVPDSAGAGARRGGWGARFDFEVLRPDTIVTARGMERTRFAPWGAHGGQAASLTSSVVNEGTPGERRLGRIGVLHLDRGDTVGIQASGGGGYGDPLDRDPEAVREDVLTGLLAPARATEDYGVVLDGTTVDAEATVRERARRRKATPGFDLGRERTEHERLWPEETAALVARRLLTCPAALRPVLKRELHRLAREQDAPLTPEQVDTTLAGPEGNVAGTP</sequence>
<evidence type="ECO:0000313" key="4">
    <source>
        <dbReference type="Proteomes" id="UP000549616"/>
    </source>
</evidence>
<dbReference type="EMBL" id="JACCFK010000001">
    <property type="protein sequence ID" value="NYI91582.1"/>
    <property type="molecule type" value="Genomic_DNA"/>
</dbReference>
<proteinExistence type="predicted"/>
<dbReference type="EC" id="3.5.2.14" evidence="3"/>
<dbReference type="PANTHER" id="PTHR11365">
    <property type="entry name" value="5-OXOPROLINASE RELATED"/>
    <property type="match status" value="1"/>
</dbReference>
<feature type="domain" description="Hydantoinase B/oxoprolinase" evidence="2">
    <location>
        <begin position="8"/>
        <end position="533"/>
    </location>
</feature>
<evidence type="ECO:0000313" key="3">
    <source>
        <dbReference type="EMBL" id="NYI91582.1"/>
    </source>
</evidence>
<dbReference type="GO" id="GO:0006749">
    <property type="term" value="P:glutathione metabolic process"/>
    <property type="evidence" value="ECO:0007669"/>
    <property type="project" value="TreeGrafter"/>
</dbReference>
<dbReference type="Pfam" id="PF02538">
    <property type="entry name" value="Hydantoinase_B"/>
    <property type="match status" value="1"/>
</dbReference>
<keyword evidence="3" id="KW-0378">Hydrolase</keyword>
<feature type="region of interest" description="Disordered" evidence="1">
    <location>
        <begin position="633"/>
        <end position="658"/>
    </location>
</feature>
<evidence type="ECO:0000256" key="1">
    <source>
        <dbReference type="SAM" id="MobiDB-lite"/>
    </source>
</evidence>
<dbReference type="AlphaFoldDB" id="A0A853BA00"/>
<keyword evidence="4" id="KW-1185">Reference proteome</keyword>
<dbReference type="PANTHER" id="PTHR11365:SF23">
    <property type="entry name" value="HYPOTHETICAL 5-OXOPROLINASE (EUROFUNG)-RELATED"/>
    <property type="match status" value="1"/>
</dbReference>
<dbReference type="GO" id="GO:0017168">
    <property type="term" value="F:5-oxoprolinase (ATP-hydrolyzing) activity"/>
    <property type="evidence" value="ECO:0007669"/>
    <property type="project" value="TreeGrafter"/>
</dbReference>
<gene>
    <name evidence="3" type="ORF">HNR02_004905</name>
</gene>
<dbReference type="Proteomes" id="UP000549616">
    <property type="component" value="Unassembled WGS sequence"/>
</dbReference>
<dbReference type="RefSeq" id="WP_179775452.1">
    <property type="nucleotide sequence ID" value="NZ_JACCFK010000001.1"/>
</dbReference>
<dbReference type="GO" id="GO:0047423">
    <property type="term" value="F:N-methylhydantoinase (ATP-hydrolyzing) activity"/>
    <property type="evidence" value="ECO:0007669"/>
    <property type="project" value="UniProtKB-EC"/>
</dbReference>
<accession>A0A853BA00</accession>
<protein>
    <submittedName>
        <fullName evidence="3">N-methylhydantoinase B</fullName>
        <ecNumber evidence="3">3.5.2.14</ecNumber>
    </submittedName>
</protein>
<name>A0A853BA00_9PSEU</name>
<dbReference type="InterPro" id="IPR003692">
    <property type="entry name" value="Hydantoinase_B"/>
</dbReference>
<dbReference type="InterPro" id="IPR045079">
    <property type="entry name" value="Oxoprolinase-like"/>
</dbReference>
<evidence type="ECO:0000259" key="2">
    <source>
        <dbReference type="Pfam" id="PF02538"/>
    </source>
</evidence>
<dbReference type="GO" id="GO:0005829">
    <property type="term" value="C:cytosol"/>
    <property type="evidence" value="ECO:0007669"/>
    <property type="project" value="TreeGrafter"/>
</dbReference>
<reference evidence="3 4" key="1">
    <citation type="submission" date="2020-07" db="EMBL/GenBank/DDBJ databases">
        <title>Sequencing the genomes of 1000 actinobacteria strains.</title>
        <authorList>
            <person name="Klenk H.-P."/>
        </authorList>
    </citation>
    <scope>NUCLEOTIDE SEQUENCE [LARGE SCALE GENOMIC DNA]</scope>
    <source>
        <strain evidence="3 4">DSM 104006</strain>
    </source>
</reference>
<organism evidence="3 4">
    <name type="scientific">Amycolatopsis endophytica</name>
    <dbReference type="NCBI Taxonomy" id="860233"/>
    <lineage>
        <taxon>Bacteria</taxon>
        <taxon>Bacillati</taxon>
        <taxon>Actinomycetota</taxon>
        <taxon>Actinomycetes</taxon>
        <taxon>Pseudonocardiales</taxon>
        <taxon>Pseudonocardiaceae</taxon>
        <taxon>Amycolatopsis</taxon>
    </lineage>
</organism>